<dbReference type="EMBL" id="SNYM01000011">
    <property type="protein sequence ID" value="TDQ47075.1"/>
    <property type="molecule type" value="Genomic_DNA"/>
</dbReference>
<evidence type="ECO:0000313" key="2">
    <source>
        <dbReference type="Proteomes" id="UP000295375"/>
    </source>
</evidence>
<dbReference type="AlphaFoldDB" id="A0A4R6UPC5"/>
<proteinExistence type="predicted"/>
<sequence>MNKVWQLDKPEWVKRRKAMWLATKEYHDIAISRAELNARKAFFLTGAVAGLEDADEEERIWTFIGEDWERFTLLPRCDRAIYTELLDGILEAENYNRLIILYRFIGRRFGRIYEAQQWFGTEFGYMDGMEREFFRYLLPERFDNEKHQKEVEEKFVNGRTFLSPLQVFDLLVDEGFGFLTHSSANPHHPIQDLVDYWASAMPYFSFSDKPLVVNDGYVRETKSAEQAAKTFCQAVRFFEDPRDYASNSTLAMDFRNKIFMKLEQGTGCKELDDIWQWTAGTDGRQLGRSLGHSLPKERLLFNPRATPKAIKEIQRITCSPYLSDYRFNPNEVRLVEVSEFVDYSLRVLLGYVKDGDHNKAKIPAYHYKFRLPQALLFNSEEDLVVDINFLWLIPKEASSNRMELVPKLVLFYSFPRIKKTLNHNVLQGIKLRRLFWQLRSEHNLPLSTVGCGSAQFVWPDNTVNIPHGSELYSSVGFESAGIMVGDEKQTCKESADAKSWFYEFPDYKGDHPFADLDKFLKEVLSP</sequence>
<protein>
    <submittedName>
        <fullName evidence="1">Uncharacterized protein</fullName>
    </submittedName>
</protein>
<gene>
    <name evidence="1" type="ORF">EV696_1112</name>
</gene>
<dbReference type="Proteomes" id="UP000295375">
    <property type="component" value="Unassembled WGS sequence"/>
</dbReference>
<name>A0A4R6UPC5_9GAMM</name>
<organism evidence="1 2">
    <name type="scientific">Permianibacter aggregans</name>
    <dbReference type="NCBI Taxonomy" id="1510150"/>
    <lineage>
        <taxon>Bacteria</taxon>
        <taxon>Pseudomonadati</taxon>
        <taxon>Pseudomonadota</taxon>
        <taxon>Gammaproteobacteria</taxon>
        <taxon>Pseudomonadales</taxon>
        <taxon>Pseudomonadaceae</taxon>
        <taxon>Permianibacter</taxon>
    </lineage>
</organism>
<accession>A0A4R6UPC5</accession>
<keyword evidence="2" id="KW-1185">Reference proteome</keyword>
<dbReference type="RefSeq" id="WP_133591237.1">
    <property type="nucleotide sequence ID" value="NZ_CP037953.1"/>
</dbReference>
<reference evidence="1 2" key="1">
    <citation type="submission" date="2019-03" db="EMBL/GenBank/DDBJ databases">
        <title>Genomic Encyclopedia of Type Strains, Phase IV (KMG-IV): sequencing the most valuable type-strain genomes for metagenomic binning, comparative biology and taxonomic classification.</title>
        <authorList>
            <person name="Goeker M."/>
        </authorList>
    </citation>
    <scope>NUCLEOTIDE SEQUENCE [LARGE SCALE GENOMIC DNA]</scope>
    <source>
        <strain evidence="1 2">DSM 103792</strain>
    </source>
</reference>
<comment type="caution">
    <text evidence="1">The sequence shown here is derived from an EMBL/GenBank/DDBJ whole genome shotgun (WGS) entry which is preliminary data.</text>
</comment>
<evidence type="ECO:0000313" key="1">
    <source>
        <dbReference type="EMBL" id="TDQ47075.1"/>
    </source>
</evidence>